<dbReference type="Proteomes" id="UP000799538">
    <property type="component" value="Unassembled WGS sequence"/>
</dbReference>
<reference evidence="2" key="1">
    <citation type="journal article" date="2020" name="Stud. Mycol.">
        <title>101 Dothideomycetes genomes: A test case for predicting lifestyles and emergence of pathogens.</title>
        <authorList>
            <person name="Haridas S."/>
            <person name="Albert R."/>
            <person name="Binder M."/>
            <person name="Bloem J."/>
            <person name="LaButti K."/>
            <person name="Salamov A."/>
            <person name="Andreopoulos B."/>
            <person name="Baker S."/>
            <person name="Barry K."/>
            <person name="Bills G."/>
            <person name="Bluhm B."/>
            <person name="Cannon C."/>
            <person name="Castanera R."/>
            <person name="Culley D."/>
            <person name="Daum C."/>
            <person name="Ezra D."/>
            <person name="Gonzalez J."/>
            <person name="Henrissat B."/>
            <person name="Kuo A."/>
            <person name="Liang C."/>
            <person name="Lipzen A."/>
            <person name="Lutzoni F."/>
            <person name="Magnuson J."/>
            <person name="Mondo S."/>
            <person name="Nolan M."/>
            <person name="Ohm R."/>
            <person name="Pangilinan J."/>
            <person name="Park H.-J."/>
            <person name="Ramirez L."/>
            <person name="Alfaro M."/>
            <person name="Sun H."/>
            <person name="Tritt A."/>
            <person name="Yoshinaga Y."/>
            <person name="Zwiers L.-H."/>
            <person name="Turgeon B."/>
            <person name="Goodwin S."/>
            <person name="Spatafora J."/>
            <person name="Crous P."/>
            <person name="Grigoriev I."/>
        </authorList>
    </citation>
    <scope>NUCLEOTIDE SEQUENCE [LARGE SCALE GENOMIC DNA]</scope>
    <source>
        <strain evidence="2">CECT 20119</strain>
    </source>
</reference>
<sequence>MWRGKTIRYAPFRAQRFSWRFVGPHLVRSQSQQLDFFFNLSPTLLPDLVPGPRTDHRLGPCRIHRHVLHLGICLGVCSYHWFDLCPDLCLDVWLQSCIGLRLSLHPYQRLDSHLHPDLDLASRLFLDLHMSAISDAQGSLERLRCRSSPHRQSVVIQG</sequence>
<accession>A0A6A6GEL9</accession>
<name>A0A6A6GEL9_9PEZI</name>
<dbReference type="EMBL" id="ML992505">
    <property type="protein sequence ID" value="KAF2223963.1"/>
    <property type="molecule type" value="Genomic_DNA"/>
</dbReference>
<proteinExistence type="predicted"/>
<protein>
    <submittedName>
        <fullName evidence="1">Uncharacterized protein</fullName>
    </submittedName>
</protein>
<dbReference type="AlphaFoldDB" id="A0A6A6GEL9"/>
<evidence type="ECO:0000313" key="2">
    <source>
        <dbReference type="Proteomes" id="UP000799538"/>
    </source>
</evidence>
<gene>
    <name evidence="1" type="ORF">BDZ85DRAFT_260114</name>
</gene>
<keyword evidence="2" id="KW-1185">Reference proteome</keyword>
<evidence type="ECO:0000313" key="1">
    <source>
        <dbReference type="EMBL" id="KAF2223963.1"/>
    </source>
</evidence>
<organism evidence="1 2">
    <name type="scientific">Elsinoe ampelina</name>
    <dbReference type="NCBI Taxonomy" id="302913"/>
    <lineage>
        <taxon>Eukaryota</taxon>
        <taxon>Fungi</taxon>
        <taxon>Dikarya</taxon>
        <taxon>Ascomycota</taxon>
        <taxon>Pezizomycotina</taxon>
        <taxon>Dothideomycetes</taxon>
        <taxon>Dothideomycetidae</taxon>
        <taxon>Myriangiales</taxon>
        <taxon>Elsinoaceae</taxon>
        <taxon>Elsinoe</taxon>
    </lineage>
</organism>